<reference evidence="1 2" key="1">
    <citation type="journal article" date="2018" name="Evol. Lett.">
        <title>Horizontal gene cluster transfer increased hallucinogenic mushroom diversity.</title>
        <authorList>
            <person name="Reynolds H.T."/>
            <person name="Vijayakumar V."/>
            <person name="Gluck-Thaler E."/>
            <person name="Korotkin H.B."/>
            <person name="Matheny P.B."/>
            <person name="Slot J.C."/>
        </authorList>
    </citation>
    <scope>NUCLEOTIDE SEQUENCE [LARGE SCALE GENOMIC DNA]</scope>
    <source>
        <strain evidence="1 2">SRW20</strain>
    </source>
</reference>
<evidence type="ECO:0000313" key="1">
    <source>
        <dbReference type="EMBL" id="PPQ85398.1"/>
    </source>
</evidence>
<proteinExistence type="predicted"/>
<accession>A0A409X3R6</accession>
<name>A0A409X3R6_9AGAR</name>
<protein>
    <submittedName>
        <fullName evidence="1">Uncharacterized protein</fullName>
    </submittedName>
</protein>
<dbReference type="EMBL" id="NHYE01004308">
    <property type="protein sequence ID" value="PPQ85398.1"/>
    <property type="molecule type" value="Genomic_DNA"/>
</dbReference>
<dbReference type="Proteomes" id="UP000284706">
    <property type="component" value="Unassembled WGS sequence"/>
</dbReference>
<evidence type="ECO:0000313" key="2">
    <source>
        <dbReference type="Proteomes" id="UP000284706"/>
    </source>
</evidence>
<comment type="caution">
    <text evidence="1">The sequence shown here is derived from an EMBL/GenBank/DDBJ whole genome shotgun (WGS) entry which is preliminary data.</text>
</comment>
<dbReference type="InParanoid" id="A0A409X3R6"/>
<gene>
    <name evidence="1" type="ORF">CVT26_015834</name>
</gene>
<organism evidence="1 2">
    <name type="scientific">Gymnopilus dilepis</name>
    <dbReference type="NCBI Taxonomy" id="231916"/>
    <lineage>
        <taxon>Eukaryota</taxon>
        <taxon>Fungi</taxon>
        <taxon>Dikarya</taxon>
        <taxon>Basidiomycota</taxon>
        <taxon>Agaricomycotina</taxon>
        <taxon>Agaricomycetes</taxon>
        <taxon>Agaricomycetidae</taxon>
        <taxon>Agaricales</taxon>
        <taxon>Agaricineae</taxon>
        <taxon>Hymenogastraceae</taxon>
        <taxon>Gymnopilus</taxon>
    </lineage>
</organism>
<dbReference type="AlphaFoldDB" id="A0A409X3R6"/>
<keyword evidence="2" id="KW-1185">Reference proteome</keyword>
<sequence length="82" mass="9142">MIALRDSLLFICVGNLRFYEKRADATAEHKLSVSEVYGETMEERGRVKVLRRMYGSPSALDRRASSEDAVALQGGKAEFCGK</sequence>